<dbReference type="PROSITE" id="PS51935">
    <property type="entry name" value="NLPC_P60"/>
    <property type="match status" value="1"/>
</dbReference>
<evidence type="ECO:0000313" key="6">
    <source>
        <dbReference type="EMBL" id="TWF52947.1"/>
    </source>
</evidence>
<evidence type="ECO:0000259" key="5">
    <source>
        <dbReference type="PROSITE" id="PS51935"/>
    </source>
</evidence>
<organism evidence="6 7">
    <name type="scientific">Neorhizobium alkalisoli</name>
    <dbReference type="NCBI Taxonomy" id="528178"/>
    <lineage>
        <taxon>Bacteria</taxon>
        <taxon>Pseudomonadati</taxon>
        <taxon>Pseudomonadota</taxon>
        <taxon>Alphaproteobacteria</taxon>
        <taxon>Hyphomicrobiales</taxon>
        <taxon>Rhizobiaceae</taxon>
        <taxon>Rhizobium/Agrobacterium group</taxon>
        <taxon>Neorhizobium</taxon>
    </lineage>
</organism>
<dbReference type="InterPro" id="IPR038765">
    <property type="entry name" value="Papain-like_cys_pep_sf"/>
</dbReference>
<gene>
    <name evidence="6" type="ORF">FHW37_104216</name>
</gene>
<keyword evidence="7" id="KW-1185">Reference proteome</keyword>
<dbReference type="Pfam" id="PF00877">
    <property type="entry name" value="NLPC_P60"/>
    <property type="match status" value="1"/>
</dbReference>
<dbReference type="OrthoDB" id="9813368at2"/>
<accession>A0A561QRJ1</accession>
<evidence type="ECO:0000256" key="1">
    <source>
        <dbReference type="ARBA" id="ARBA00007074"/>
    </source>
</evidence>
<keyword evidence="4" id="KW-0788">Thiol protease</keyword>
<dbReference type="InterPro" id="IPR041382">
    <property type="entry name" value="SH3_16"/>
</dbReference>
<dbReference type="RefSeq" id="WP_145638402.1">
    <property type="nucleotide sequence ID" value="NZ_VIWP01000004.1"/>
</dbReference>
<dbReference type="PANTHER" id="PTHR47053">
    <property type="entry name" value="MUREIN DD-ENDOPEPTIDASE MEPH-RELATED"/>
    <property type="match status" value="1"/>
</dbReference>
<dbReference type="Gene3D" id="2.30.30.40">
    <property type="entry name" value="SH3 Domains"/>
    <property type="match status" value="1"/>
</dbReference>
<dbReference type="InterPro" id="IPR000064">
    <property type="entry name" value="NLP_P60_dom"/>
</dbReference>
<dbReference type="GO" id="GO:0006508">
    <property type="term" value="P:proteolysis"/>
    <property type="evidence" value="ECO:0007669"/>
    <property type="project" value="UniProtKB-KW"/>
</dbReference>
<evidence type="ECO:0000256" key="4">
    <source>
        <dbReference type="ARBA" id="ARBA00022807"/>
    </source>
</evidence>
<protein>
    <submittedName>
        <fullName evidence="6">NlpC/P60 family protein</fullName>
    </submittedName>
</protein>
<comment type="caution">
    <text evidence="6">The sequence shown here is derived from an EMBL/GenBank/DDBJ whole genome shotgun (WGS) entry which is preliminary data.</text>
</comment>
<dbReference type="AlphaFoldDB" id="A0A561QRJ1"/>
<dbReference type="EMBL" id="VIWP01000004">
    <property type="protein sequence ID" value="TWF52947.1"/>
    <property type="molecule type" value="Genomic_DNA"/>
</dbReference>
<dbReference type="GO" id="GO:0008234">
    <property type="term" value="F:cysteine-type peptidase activity"/>
    <property type="evidence" value="ECO:0007669"/>
    <property type="project" value="UniProtKB-KW"/>
</dbReference>
<name>A0A561QRJ1_9HYPH</name>
<feature type="domain" description="NlpC/P60" evidence="5">
    <location>
        <begin position="162"/>
        <end position="283"/>
    </location>
</feature>
<comment type="similarity">
    <text evidence="1">Belongs to the peptidase C40 family.</text>
</comment>
<dbReference type="Pfam" id="PF18348">
    <property type="entry name" value="SH3_16"/>
    <property type="match status" value="1"/>
</dbReference>
<keyword evidence="2" id="KW-0645">Protease</keyword>
<evidence type="ECO:0000256" key="3">
    <source>
        <dbReference type="ARBA" id="ARBA00022801"/>
    </source>
</evidence>
<dbReference type="Gene3D" id="3.90.1720.10">
    <property type="entry name" value="endopeptidase domain like (from Nostoc punctiforme)"/>
    <property type="match status" value="1"/>
</dbReference>
<evidence type="ECO:0000313" key="7">
    <source>
        <dbReference type="Proteomes" id="UP000320653"/>
    </source>
</evidence>
<dbReference type="Proteomes" id="UP000320653">
    <property type="component" value="Unassembled WGS sequence"/>
</dbReference>
<dbReference type="SUPFAM" id="SSF54001">
    <property type="entry name" value="Cysteine proteinases"/>
    <property type="match status" value="1"/>
</dbReference>
<dbReference type="PANTHER" id="PTHR47053:SF1">
    <property type="entry name" value="MUREIN DD-ENDOPEPTIDASE MEPH-RELATED"/>
    <property type="match status" value="1"/>
</dbReference>
<evidence type="ECO:0000256" key="2">
    <source>
        <dbReference type="ARBA" id="ARBA00022670"/>
    </source>
</evidence>
<proteinExistence type="inferred from homology"/>
<dbReference type="InterPro" id="IPR051202">
    <property type="entry name" value="Peptidase_C40"/>
</dbReference>
<reference evidence="6 7" key="1">
    <citation type="submission" date="2019-06" db="EMBL/GenBank/DDBJ databases">
        <title>Sorghum-associated microbial communities from plants grown in Nebraska, USA.</title>
        <authorList>
            <person name="Schachtman D."/>
        </authorList>
    </citation>
    <scope>NUCLEOTIDE SEQUENCE [LARGE SCALE GENOMIC DNA]</scope>
    <source>
        <strain evidence="6 7">1225</strain>
    </source>
</reference>
<keyword evidence="3" id="KW-0378">Hydrolase</keyword>
<sequence length="286" mass="31673">MTTTLDRRLHAFRPDLADEALKGSVEASAFVPGEPARISVPVAQLRPVPDLARGIDTELLFGETVRVFDRAAGFAWVQADQDGYVGYLPEDMLGEVEASSHRICVTRTFVYPQAELRKPPIAALSMGSRVTVVGEAETRGTRYFELATGGAVIAAHCRPIADVLGDDPVTIAEKFVETPYLWGGRSGFGIDCSGLVQLSMMMVGHKVPRDSDMQAKIGSEITREELRRGDFVFWKGHVGFMQDKDTLLHANGHTMTVSRENFEAAVKRIGWLYEQPTAYRRFPLER</sequence>